<accession>A0A1J1IR29</accession>
<proteinExistence type="predicted"/>
<protein>
    <submittedName>
        <fullName evidence="2">CLUMA_CG016071, isoform A</fullName>
    </submittedName>
</protein>
<dbReference type="AlphaFoldDB" id="A0A1J1IR29"/>
<evidence type="ECO:0000313" key="2">
    <source>
        <dbReference type="EMBL" id="CRL02687.1"/>
    </source>
</evidence>
<name>A0A1J1IR29_9DIPT</name>
<keyword evidence="1" id="KW-1133">Transmembrane helix</keyword>
<feature type="transmembrane region" description="Helical" evidence="1">
    <location>
        <begin position="55"/>
        <end position="78"/>
    </location>
</feature>
<evidence type="ECO:0000313" key="3">
    <source>
        <dbReference type="Proteomes" id="UP000183832"/>
    </source>
</evidence>
<sequence length="83" mass="9944">MFRPNFLITRSVISFMKTFQYTQVPNLDLKDKRFKYSQRIEVLEKKIPGLFSKRFIINYLVVTLNFHIHWYQVITLIASEAGT</sequence>
<keyword evidence="3" id="KW-1185">Reference proteome</keyword>
<evidence type="ECO:0000256" key="1">
    <source>
        <dbReference type="SAM" id="Phobius"/>
    </source>
</evidence>
<keyword evidence="1" id="KW-0472">Membrane</keyword>
<keyword evidence="1" id="KW-0812">Transmembrane</keyword>
<dbReference type="EMBL" id="CVRI01000058">
    <property type="protein sequence ID" value="CRL02687.1"/>
    <property type="molecule type" value="Genomic_DNA"/>
</dbReference>
<gene>
    <name evidence="2" type="ORF">CLUMA_CG016071</name>
</gene>
<dbReference type="Proteomes" id="UP000183832">
    <property type="component" value="Unassembled WGS sequence"/>
</dbReference>
<reference evidence="2 3" key="1">
    <citation type="submission" date="2015-04" db="EMBL/GenBank/DDBJ databases">
        <authorList>
            <person name="Syromyatnikov M.Y."/>
            <person name="Popov V.N."/>
        </authorList>
    </citation>
    <scope>NUCLEOTIDE SEQUENCE [LARGE SCALE GENOMIC DNA]</scope>
</reference>
<organism evidence="2 3">
    <name type="scientific">Clunio marinus</name>
    <dbReference type="NCBI Taxonomy" id="568069"/>
    <lineage>
        <taxon>Eukaryota</taxon>
        <taxon>Metazoa</taxon>
        <taxon>Ecdysozoa</taxon>
        <taxon>Arthropoda</taxon>
        <taxon>Hexapoda</taxon>
        <taxon>Insecta</taxon>
        <taxon>Pterygota</taxon>
        <taxon>Neoptera</taxon>
        <taxon>Endopterygota</taxon>
        <taxon>Diptera</taxon>
        <taxon>Nematocera</taxon>
        <taxon>Chironomoidea</taxon>
        <taxon>Chironomidae</taxon>
        <taxon>Clunio</taxon>
    </lineage>
</organism>